<dbReference type="Proteomes" id="UP000295832">
    <property type="component" value="Unassembled WGS sequence"/>
</dbReference>
<proteinExistence type="inferred from homology"/>
<feature type="domain" description="Nucleoside phosphorylase" evidence="9">
    <location>
        <begin position="26"/>
        <end position="271"/>
    </location>
</feature>
<name>A0A4R8H738_9FIRM</name>
<evidence type="ECO:0000256" key="7">
    <source>
        <dbReference type="ARBA" id="ARBA00048556"/>
    </source>
</evidence>
<accession>A0A4R8H738</accession>
<dbReference type="RefSeq" id="WP_134117020.1">
    <property type="nucleotide sequence ID" value="NZ_SOEG01000015.1"/>
</dbReference>
<evidence type="ECO:0000259" key="9">
    <source>
        <dbReference type="Pfam" id="PF01048"/>
    </source>
</evidence>
<protein>
    <recommendedName>
        <fullName evidence="8">Purine nucleoside phosphorylase</fullName>
        <ecNumber evidence="8">2.4.2.1</ecNumber>
    </recommendedName>
    <alternativeName>
        <fullName evidence="8">Inosine-guanosine phosphorylase</fullName>
    </alternativeName>
</protein>
<dbReference type="NCBIfam" id="NF006054">
    <property type="entry name" value="PRK08202.1"/>
    <property type="match status" value="1"/>
</dbReference>
<dbReference type="Pfam" id="PF01048">
    <property type="entry name" value="PNP_UDP_1"/>
    <property type="match status" value="1"/>
</dbReference>
<dbReference type="InterPro" id="IPR000845">
    <property type="entry name" value="Nucleoside_phosphorylase_d"/>
</dbReference>
<evidence type="ECO:0000256" key="2">
    <source>
        <dbReference type="ARBA" id="ARBA00005058"/>
    </source>
</evidence>
<keyword evidence="5 8" id="KW-0328">Glycosyltransferase</keyword>
<dbReference type="CDD" id="cd09009">
    <property type="entry name" value="PNP-EcPNPII_like"/>
    <property type="match status" value="1"/>
</dbReference>
<comment type="catalytic activity">
    <reaction evidence="7">
        <text>a purine 2'-deoxy-D-ribonucleoside + phosphate = a purine nucleobase + 2-deoxy-alpha-D-ribose 1-phosphate</text>
        <dbReference type="Rhea" id="RHEA:36431"/>
        <dbReference type="ChEBI" id="CHEBI:26386"/>
        <dbReference type="ChEBI" id="CHEBI:43474"/>
        <dbReference type="ChEBI" id="CHEBI:57259"/>
        <dbReference type="ChEBI" id="CHEBI:142361"/>
        <dbReference type="EC" id="2.4.2.1"/>
    </reaction>
</comment>
<dbReference type="FunFam" id="3.40.50.1580:FF:000010">
    <property type="entry name" value="Purine nucleoside phosphorylase"/>
    <property type="match status" value="1"/>
</dbReference>
<dbReference type="InterPro" id="IPR011268">
    <property type="entry name" value="Purine_phosphorylase"/>
</dbReference>
<evidence type="ECO:0000256" key="6">
    <source>
        <dbReference type="ARBA" id="ARBA00022679"/>
    </source>
</evidence>
<dbReference type="EMBL" id="SOEG01000015">
    <property type="protein sequence ID" value="TDX51181.1"/>
    <property type="molecule type" value="Genomic_DNA"/>
</dbReference>
<comment type="function">
    <text evidence="1">The purine nucleoside phosphorylases catalyze the phosphorolytic breakdown of the N-glycosidic bond in the beta-(deoxy)ribonucleoside molecules, with the formation of the corresponding free purine bases and pentose-1-phosphate. Cleaves guanosine, inosine, 2'-deoxyguanosine and 2'-deoxyinosine.</text>
</comment>
<evidence type="ECO:0000256" key="1">
    <source>
        <dbReference type="ARBA" id="ARBA00002678"/>
    </source>
</evidence>
<evidence type="ECO:0000256" key="8">
    <source>
        <dbReference type="PIRNR" id="PIRNR000477"/>
    </source>
</evidence>
<evidence type="ECO:0000313" key="11">
    <source>
        <dbReference type="Proteomes" id="UP000295832"/>
    </source>
</evidence>
<sequence>MPSKTMQKIQESVNYIKDQAGITPEIALILGSGLGVLADEIENKTEIPYVDIPNFPVSTVEGHAGQLVLGDLEGKKVVAMQGRFHYYEGYDMSFITFPVRVMKILGAEKLLVTNSAGGANRHFNVGDFMIISDHINFTGTNPLIGANEDELGPRFPDMSEAYNKDLIELAERVADDKGITVKKGIYVGFSGPTYETPAEIRMIQVLGGDAVGMSTVPEVIVANHMGMDILGISCITNMAAGILPQPLGHEEVIETAKRVKPKFIELVRGIISSVDS</sequence>
<dbReference type="PANTHER" id="PTHR11904">
    <property type="entry name" value="METHYLTHIOADENOSINE/PURINE NUCLEOSIDE PHOSPHORYLASE"/>
    <property type="match status" value="1"/>
</dbReference>
<dbReference type="SUPFAM" id="SSF53167">
    <property type="entry name" value="Purine and uridine phosphorylases"/>
    <property type="match status" value="1"/>
</dbReference>
<evidence type="ECO:0000256" key="4">
    <source>
        <dbReference type="ARBA" id="ARBA00022553"/>
    </source>
</evidence>
<keyword evidence="6 8" id="KW-0808">Transferase</keyword>
<dbReference type="GO" id="GO:0004731">
    <property type="term" value="F:purine-nucleoside phosphorylase activity"/>
    <property type="evidence" value="ECO:0007669"/>
    <property type="project" value="UniProtKB-EC"/>
</dbReference>
<comment type="pathway">
    <text evidence="2 8">Purine metabolism; purine nucleoside salvage.</text>
</comment>
<dbReference type="InterPro" id="IPR011270">
    <property type="entry name" value="Pur_Nuc_Pase_Ino/Guo-sp"/>
</dbReference>
<keyword evidence="4" id="KW-0597">Phosphoprotein</keyword>
<keyword evidence="11" id="KW-1185">Reference proteome</keyword>
<dbReference type="UniPathway" id="UPA00606"/>
<dbReference type="STRING" id="926561.GCA_000379025_02863"/>
<dbReference type="EC" id="2.4.2.1" evidence="8"/>
<dbReference type="NCBIfam" id="TIGR01700">
    <property type="entry name" value="PNPH"/>
    <property type="match status" value="1"/>
</dbReference>
<reference evidence="10 11" key="1">
    <citation type="submission" date="2019-03" db="EMBL/GenBank/DDBJ databases">
        <title>Subsurface microbial communities from deep shales in Ohio and West Virginia, USA.</title>
        <authorList>
            <person name="Wrighton K."/>
        </authorList>
    </citation>
    <scope>NUCLEOTIDE SEQUENCE [LARGE SCALE GENOMIC DNA]</scope>
    <source>
        <strain evidence="10 11">MSL 6dP</strain>
    </source>
</reference>
<evidence type="ECO:0000256" key="5">
    <source>
        <dbReference type="ARBA" id="ARBA00022676"/>
    </source>
</evidence>
<dbReference type="InterPro" id="IPR035994">
    <property type="entry name" value="Nucleoside_phosphorylase_sf"/>
</dbReference>
<dbReference type="Gene3D" id="3.40.50.1580">
    <property type="entry name" value="Nucleoside phosphorylase domain"/>
    <property type="match status" value="1"/>
</dbReference>
<dbReference type="AlphaFoldDB" id="A0A4R8H738"/>
<comment type="similarity">
    <text evidence="3 8">Belongs to the PNP/MTAP phosphorylase family.</text>
</comment>
<dbReference type="GO" id="GO:0005737">
    <property type="term" value="C:cytoplasm"/>
    <property type="evidence" value="ECO:0007669"/>
    <property type="project" value="TreeGrafter"/>
</dbReference>
<evidence type="ECO:0000313" key="10">
    <source>
        <dbReference type="EMBL" id="TDX51181.1"/>
    </source>
</evidence>
<evidence type="ECO:0000256" key="3">
    <source>
        <dbReference type="ARBA" id="ARBA00006751"/>
    </source>
</evidence>
<organism evidence="10 11">
    <name type="scientific">Orenia marismortui</name>
    <dbReference type="NCBI Taxonomy" id="46469"/>
    <lineage>
        <taxon>Bacteria</taxon>
        <taxon>Bacillati</taxon>
        <taxon>Bacillota</taxon>
        <taxon>Clostridia</taxon>
        <taxon>Halanaerobiales</taxon>
        <taxon>Halobacteroidaceae</taxon>
        <taxon>Orenia</taxon>
    </lineage>
</organism>
<gene>
    <name evidence="10" type="ORF">C7959_11557</name>
</gene>
<dbReference type="PANTHER" id="PTHR11904:SF9">
    <property type="entry name" value="PURINE NUCLEOSIDE PHOSPHORYLASE-RELATED"/>
    <property type="match status" value="1"/>
</dbReference>
<dbReference type="PIRSF" id="PIRSF000477">
    <property type="entry name" value="PurNPase"/>
    <property type="match status" value="1"/>
</dbReference>
<dbReference type="GO" id="GO:0009116">
    <property type="term" value="P:nucleoside metabolic process"/>
    <property type="evidence" value="ECO:0007669"/>
    <property type="project" value="InterPro"/>
</dbReference>
<dbReference type="NCBIfam" id="TIGR01697">
    <property type="entry name" value="PNPH-PUNA-XAPA"/>
    <property type="match status" value="1"/>
</dbReference>
<comment type="caution">
    <text evidence="10">The sequence shown here is derived from an EMBL/GenBank/DDBJ whole genome shotgun (WGS) entry which is preliminary data.</text>
</comment>